<reference evidence="1 2" key="1">
    <citation type="submission" date="2016-11" db="EMBL/GenBank/DDBJ databases">
        <title>Paenibacillus species isolates.</title>
        <authorList>
            <person name="Beno S.M."/>
        </authorList>
    </citation>
    <scope>NUCLEOTIDE SEQUENCE [LARGE SCALE GENOMIC DNA]</scope>
    <source>
        <strain evidence="1 2">FSL R5-0378</strain>
    </source>
</reference>
<proteinExistence type="predicted"/>
<organism evidence="1 2">
    <name type="scientific">Paenibacillus rhizosphaerae</name>
    <dbReference type="NCBI Taxonomy" id="297318"/>
    <lineage>
        <taxon>Bacteria</taxon>
        <taxon>Bacillati</taxon>
        <taxon>Bacillota</taxon>
        <taxon>Bacilli</taxon>
        <taxon>Bacillales</taxon>
        <taxon>Paenibacillaceae</taxon>
        <taxon>Paenibacillus</taxon>
    </lineage>
</organism>
<dbReference type="EMBL" id="MRTP01000010">
    <property type="protein sequence ID" value="OMF50543.1"/>
    <property type="molecule type" value="Genomic_DNA"/>
</dbReference>
<accession>A0A1R1EFD3</accession>
<evidence type="ECO:0008006" key="3">
    <source>
        <dbReference type="Google" id="ProtNLM"/>
    </source>
</evidence>
<comment type="caution">
    <text evidence="1">The sequence shown here is derived from an EMBL/GenBank/DDBJ whole genome shotgun (WGS) entry which is preliminary data.</text>
</comment>
<keyword evidence="2" id="KW-1185">Reference proteome</keyword>
<sequence length="276" mass="32202">MILIHLIFGDEQMTTPIDVFIPAIEKDLATLPHVIDAVRKYVRHPIHEIIIVAPRKQRIVDLCTKKGCRFVNEDTVLPITKKDIHYQSKTWDRSGWLYQQLLKLGGDKVCSSKYYLVIDADTVLIRPHTFKTGDKTVFYCRNWSQPEYFNTYKKLMGKSRASKRSFVTHYMLFEKAKVKHLKQAIESKHNTSWYSAIIRSMNKSKQFAFSEFETYGNFLYSSEPGRMVLKQANNKSLHTSFSQISPSKMSSLQQKYRSVSFHERKGYSKASKVRPK</sequence>
<dbReference type="Pfam" id="PF20102">
    <property type="entry name" value="DUF6492"/>
    <property type="match status" value="1"/>
</dbReference>
<dbReference type="STRING" id="297318.BK138_26415"/>
<dbReference type="InterPro" id="IPR045499">
    <property type="entry name" value="DUF6492"/>
</dbReference>
<evidence type="ECO:0000313" key="1">
    <source>
        <dbReference type="EMBL" id="OMF50543.1"/>
    </source>
</evidence>
<dbReference type="AlphaFoldDB" id="A0A1R1EFD3"/>
<evidence type="ECO:0000313" key="2">
    <source>
        <dbReference type="Proteomes" id="UP000187172"/>
    </source>
</evidence>
<dbReference type="Proteomes" id="UP000187172">
    <property type="component" value="Unassembled WGS sequence"/>
</dbReference>
<protein>
    <recommendedName>
        <fullName evidence="3">Glycosyl transferase</fullName>
    </recommendedName>
</protein>
<name>A0A1R1EFD3_9BACL</name>
<gene>
    <name evidence="1" type="ORF">BK138_26415</name>
</gene>